<evidence type="ECO:0000256" key="1">
    <source>
        <dbReference type="SAM" id="MobiDB-lite"/>
    </source>
</evidence>
<keyword evidence="4" id="KW-1185">Reference proteome</keyword>
<comment type="caution">
    <text evidence="3">The sequence shown here is derived from an EMBL/GenBank/DDBJ whole genome shotgun (WGS) entry which is preliminary data.</text>
</comment>
<evidence type="ECO:0000313" key="4">
    <source>
        <dbReference type="Proteomes" id="UP000198506"/>
    </source>
</evidence>
<proteinExistence type="predicted"/>
<dbReference type="RefSeq" id="WP_143102990.1">
    <property type="nucleotide sequence ID" value="NZ_FOZN01000001.1"/>
</dbReference>
<feature type="region of interest" description="Disordered" evidence="1">
    <location>
        <begin position="29"/>
        <end position="50"/>
    </location>
</feature>
<dbReference type="EMBL" id="FOZN01000001">
    <property type="protein sequence ID" value="SFS00900.1"/>
    <property type="molecule type" value="Genomic_DNA"/>
</dbReference>
<evidence type="ECO:0000256" key="2">
    <source>
        <dbReference type="SAM" id="SignalP"/>
    </source>
</evidence>
<dbReference type="Proteomes" id="UP000198506">
    <property type="component" value="Unassembled WGS sequence"/>
</dbReference>
<keyword evidence="2" id="KW-0732">Signal</keyword>
<accession>A0AA94HKL1</accession>
<sequence>MSRPIARRSWRGIVLGAVLLFGVSACATSGAAPSAPPPSTSTAVPTEDSADADAEVAAEVEVESAADAAATVETEAGSCDDAEFGDVAARPDPLAELGIPFYPCTREMTAMPGTDPLFVGEYVTDHELIIVEAAIVAQFDASDWEITDSTVEGDNAIRTAQMPGYSLVVVVGPERTNPDSSSIHYTLRAS</sequence>
<dbReference type="AlphaFoldDB" id="A0AA94HKL1"/>
<gene>
    <name evidence="3" type="ORF">SAMN04487783_0496</name>
</gene>
<evidence type="ECO:0000313" key="3">
    <source>
        <dbReference type="EMBL" id="SFS00900.1"/>
    </source>
</evidence>
<dbReference type="PROSITE" id="PS51257">
    <property type="entry name" value="PROKAR_LIPOPROTEIN"/>
    <property type="match status" value="1"/>
</dbReference>
<reference evidence="3 4" key="1">
    <citation type="submission" date="2016-10" db="EMBL/GenBank/DDBJ databases">
        <authorList>
            <person name="Varghese N."/>
            <person name="Submissions S."/>
        </authorList>
    </citation>
    <scope>NUCLEOTIDE SEQUENCE [LARGE SCALE GENOMIC DNA]</scope>
    <source>
        <strain evidence="3 4">IAM 15147</strain>
    </source>
</reference>
<protein>
    <submittedName>
        <fullName evidence="3">Uncharacterized protein</fullName>
    </submittedName>
</protein>
<name>A0AA94HKL1_9MICO</name>
<organism evidence="3 4">
    <name type="scientific">Agrococcus baldri</name>
    <dbReference type="NCBI Taxonomy" id="153730"/>
    <lineage>
        <taxon>Bacteria</taxon>
        <taxon>Bacillati</taxon>
        <taxon>Actinomycetota</taxon>
        <taxon>Actinomycetes</taxon>
        <taxon>Micrococcales</taxon>
        <taxon>Microbacteriaceae</taxon>
        <taxon>Agrococcus</taxon>
    </lineage>
</organism>
<feature type="chain" id="PRO_5041711476" evidence="2">
    <location>
        <begin position="28"/>
        <end position="190"/>
    </location>
</feature>
<feature type="signal peptide" evidence="2">
    <location>
        <begin position="1"/>
        <end position="27"/>
    </location>
</feature>